<dbReference type="InterPro" id="IPR057776">
    <property type="entry name" value="UTP23_sensor"/>
</dbReference>
<evidence type="ECO:0000256" key="5">
    <source>
        <dbReference type="ARBA" id="ARBA00037300"/>
    </source>
</evidence>
<keyword evidence="2" id="KW-0690">Ribosome biogenesis</keyword>
<accession>A0A0N5AQQ7</accession>
<dbReference type="WBParaSite" id="SMUV_0000703001-mRNA-1">
    <property type="protein sequence ID" value="SMUV_0000703001-mRNA-1"/>
    <property type="gene ID" value="SMUV_0000703001"/>
</dbReference>
<evidence type="ECO:0000259" key="9">
    <source>
        <dbReference type="Pfam" id="PF24779"/>
    </source>
</evidence>
<dbReference type="Gene3D" id="3.40.50.1010">
    <property type="entry name" value="5'-nuclease"/>
    <property type="match status" value="1"/>
</dbReference>
<evidence type="ECO:0000256" key="1">
    <source>
        <dbReference type="ARBA" id="ARBA00004604"/>
    </source>
</evidence>
<evidence type="ECO:0000256" key="8">
    <source>
        <dbReference type="SAM" id="MobiDB-lite"/>
    </source>
</evidence>
<feature type="compositionally biased region" description="Basic residues" evidence="8">
    <location>
        <begin position="204"/>
        <end position="214"/>
    </location>
</feature>
<comment type="subcellular location">
    <subcellularLocation>
        <location evidence="1">Nucleus</location>
        <location evidence="1">Nucleolus</location>
    </subcellularLocation>
</comment>
<keyword evidence="4" id="KW-0539">Nucleus</keyword>
<evidence type="ECO:0000256" key="6">
    <source>
        <dbReference type="ARBA" id="ARBA00038503"/>
    </source>
</evidence>
<dbReference type="AlphaFoldDB" id="A0A0N5AQQ7"/>
<evidence type="ECO:0000256" key="3">
    <source>
        <dbReference type="ARBA" id="ARBA00022552"/>
    </source>
</evidence>
<feature type="compositionally biased region" description="Polar residues" evidence="8">
    <location>
        <begin position="194"/>
        <end position="203"/>
    </location>
</feature>
<organism evidence="10 11">
    <name type="scientific">Syphacia muris</name>
    <dbReference type="NCBI Taxonomy" id="451379"/>
    <lineage>
        <taxon>Eukaryota</taxon>
        <taxon>Metazoa</taxon>
        <taxon>Ecdysozoa</taxon>
        <taxon>Nematoda</taxon>
        <taxon>Chromadorea</taxon>
        <taxon>Rhabditida</taxon>
        <taxon>Spirurina</taxon>
        <taxon>Oxyuridomorpha</taxon>
        <taxon>Oxyuroidea</taxon>
        <taxon>Oxyuridae</taxon>
        <taxon>Syphacia</taxon>
    </lineage>
</organism>
<dbReference type="Pfam" id="PF24779">
    <property type="entry name" value="UTP23_sensor"/>
    <property type="match status" value="1"/>
</dbReference>
<evidence type="ECO:0000256" key="2">
    <source>
        <dbReference type="ARBA" id="ARBA00022517"/>
    </source>
</evidence>
<keyword evidence="3" id="KW-0698">rRNA processing</keyword>
<dbReference type="FunFam" id="3.40.50.1010:FF:000006">
    <property type="entry name" value="rRNA-processing protein UTP23 homolog"/>
    <property type="match status" value="1"/>
</dbReference>
<proteinExistence type="inferred from homology"/>
<dbReference type="STRING" id="451379.A0A0N5AQQ7"/>
<dbReference type="GO" id="GO:0006364">
    <property type="term" value="P:rRNA processing"/>
    <property type="evidence" value="ECO:0007669"/>
    <property type="project" value="UniProtKB-KW"/>
</dbReference>
<comment type="function">
    <text evidence="5">Involved in rRNA-processing and ribosome biogenesis.</text>
</comment>
<protein>
    <recommendedName>
        <fullName evidence="7">rRNA-processing protein UTP23 homolog</fullName>
    </recommendedName>
</protein>
<dbReference type="GO" id="GO:0032040">
    <property type="term" value="C:small-subunit processome"/>
    <property type="evidence" value="ECO:0007669"/>
    <property type="project" value="InterPro"/>
</dbReference>
<dbReference type="InterPro" id="IPR006984">
    <property type="entry name" value="Fcf1/UTP23"/>
</dbReference>
<dbReference type="SUPFAM" id="SSF88723">
    <property type="entry name" value="PIN domain-like"/>
    <property type="match status" value="1"/>
</dbReference>
<reference evidence="11" key="1">
    <citation type="submission" date="2017-02" db="UniProtKB">
        <authorList>
            <consortium name="WormBaseParasite"/>
        </authorList>
    </citation>
    <scope>IDENTIFICATION</scope>
</reference>
<evidence type="ECO:0000313" key="10">
    <source>
        <dbReference type="Proteomes" id="UP000046393"/>
    </source>
</evidence>
<dbReference type="PANTHER" id="PTHR12416">
    <property type="entry name" value="RRNA-PROCESSING PROTEIN UTP23 HOMOLOG"/>
    <property type="match status" value="1"/>
</dbReference>
<dbReference type="Pfam" id="PF04900">
    <property type="entry name" value="Fcf1"/>
    <property type="match status" value="1"/>
</dbReference>
<dbReference type="Proteomes" id="UP000046393">
    <property type="component" value="Unplaced"/>
</dbReference>
<evidence type="ECO:0000313" key="11">
    <source>
        <dbReference type="WBParaSite" id="SMUV_0000703001-mRNA-1"/>
    </source>
</evidence>
<name>A0A0N5AQQ7_9BILA</name>
<keyword evidence="10" id="KW-1185">Reference proteome</keyword>
<sequence>MKIKRYKRVKRLVSIFRNNFDFKPPYRVLIDGTFAMAALNNKINLREQMPKYLCEEVVICVTPCVLAELEKLGSFFYGALHICRQFEVEKCPHKPERRAADCLLRMARRMEHKTKYFIATQDADLTEKLRGIPGVPILFIKYNGILIDRASEATLQVCFNLFFMSLKEKIRKKKRIKGPNPLSVKKKKVKNVVISTQEGTKTANGKRKRRKRKDPKTFDANVANDK</sequence>
<evidence type="ECO:0000256" key="7">
    <source>
        <dbReference type="ARBA" id="ARBA00071400"/>
    </source>
</evidence>
<dbReference type="CDD" id="cd09866">
    <property type="entry name" value="PIN_Fcf1-Utp23-H"/>
    <property type="match status" value="1"/>
</dbReference>
<comment type="similarity">
    <text evidence="6">Belongs to the UTP23/FCF1 family. UTP23 subfamily.</text>
</comment>
<feature type="domain" description="UTP23 sensor motif region" evidence="9">
    <location>
        <begin position="171"/>
        <end position="188"/>
    </location>
</feature>
<feature type="region of interest" description="Disordered" evidence="8">
    <location>
        <begin position="193"/>
        <end position="226"/>
    </location>
</feature>
<dbReference type="InterPro" id="IPR029060">
    <property type="entry name" value="PIN-like_dom_sf"/>
</dbReference>
<evidence type="ECO:0000256" key="4">
    <source>
        <dbReference type="ARBA" id="ARBA00023242"/>
    </source>
</evidence>